<name>A0A1C9C583_HAV01</name>
<accession>A0A1C9C583</accession>
<dbReference type="GeneID" id="37618499"/>
<dbReference type="RefSeq" id="YP_009507515.1">
    <property type="nucleotide sequence ID" value="NC_038553.1"/>
</dbReference>
<organism evidence="1 2">
    <name type="scientific">Heterosigma akashiwo virus 01</name>
    <name type="common">HaV01</name>
    <dbReference type="NCBI Taxonomy" id="97195"/>
    <lineage>
        <taxon>Viruses</taxon>
        <taxon>Varidnaviria</taxon>
        <taxon>Bamfordvirae</taxon>
        <taxon>Nucleocytoviricota</taxon>
        <taxon>Megaviricetes</taxon>
        <taxon>Algavirales</taxon>
        <taxon>Phycodnaviridae</taxon>
        <taxon>Raphidovirus</taxon>
        <taxon>Raphidovirus japonicum</taxon>
    </lineage>
</organism>
<reference evidence="1 2" key="1">
    <citation type="submission" date="2016-03" db="EMBL/GenBank/DDBJ databases">
        <title>Genome sequences of a Phycodnavirus, Heterosigma akashiwo virus strain 53.</title>
        <authorList>
            <person name="Ueki S."/>
            <person name="Ogura Y."/>
            <person name="Hayashi T."/>
        </authorList>
    </citation>
    <scope>NUCLEOTIDE SEQUENCE [LARGE SCALE GENOMIC DNA]</scope>
    <source>
        <strain evidence="1">HaV53</strain>
    </source>
</reference>
<organismHost>
    <name type="scientific">Heterosigma akashiwo</name>
    <name type="common">Chromophytic alga</name>
    <name type="synonym">Heterosigma carterae</name>
    <dbReference type="NCBI Taxonomy" id="2829"/>
</organismHost>
<proteinExistence type="predicted"/>
<keyword evidence="2" id="KW-1185">Reference proteome</keyword>
<sequence>MKNNEHSKHYTRKKYNGKRSLSGFLDIINSTSEPEDDNYLLTILNNENYKNPKIVAMEHFKWTEERLNFELCRKAYTYYKRFPDDKETILDYYHLSEIPEIFDQYVFEIEERENIEN</sequence>
<dbReference type="KEGG" id="vg:37618499"/>
<evidence type="ECO:0000313" key="1">
    <source>
        <dbReference type="EMBL" id="AOM63449.1"/>
    </source>
</evidence>
<dbReference type="Proteomes" id="UP000232488">
    <property type="component" value="Segment"/>
</dbReference>
<evidence type="ECO:0000313" key="2">
    <source>
        <dbReference type="Proteomes" id="UP000232488"/>
    </source>
</evidence>
<dbReference type="EMBL" id="KX008963">
    <property type="protein sequence ID" value="AOM63449.1"/>
    <property type="molecule type" value="Genomic_DNA"/>
</dbReference>
<gene>
    <name evidence="1" type="primary">HaV53_ORF118</name>
</gene>
<protein>
    <submittedName>
        <fullName evidence="1">Uncharacterized protein</fullName>
    </submittedName>
</protein>